<feature type="non-terminal residue" evidence="1">
    <location>
        <position position="217"/>
    </location>
</feature>
<proteinExistence type="predicted"/>
<dbReference type="Proteomes" id="UP000663844">
    <property type="component" value="Unassembled WGS sequence"/>
</dbReference>
<name>A0A820KMA9_9BILA</name>
<evidence type="ECO:0000313" key="2">
    <source>
        <dbReference type="Proteomes" id="UP000663844"/>
    </source>
</evidence>
<dbReference type="EMBL" id="CAJOAZ010020507">
    <property type="protein sequence ID" value="CAF4346794.1"/>
    <property type="molecule type" value="Genomic_DNA"/>
</dbReference>
<comment type="caution">
    <text evidence="1">The sequence shown here is derived from an EMBL/GenBank/DDBJ whole genome shotgun (WGS) entry which is preliminary data.</text>
</comment>
<accession>A0A820KMA9</accession>
<sequence>AKFNCSPYLDIQNEIKLFEDKSSYKSAAIVGEILKEIAILSMTFLLFGHLLNEYPDNYAFEVTSRLGILYGMKPNITNLIKQCDEQSPRHCALIVPYCQTQPPGNGLMYAMNKHTMPVVDLDFTEKQMAAISLSNKIIVIDMQSGNTVVDIQLPKLNESYLNATTLPNTIMNYTNQDEDMIDSDGNDSDSDDEKEDKFKRYMFCVNSSHHVYFMSSH</sequence>
<evidence type="ECO:0000313" key="1">
    <source>
        <dbReference type="EMBL" id="CAF4346794.1"/>
    </source>
</evidence>
<gene>
    <name evidence="1" type="ORF">OXD698_LOCUS48544</name>
</gene>
<protein>
    <submittedName>
        <fullName evidence="1">Uncharacterized protein</fullName>
    </submittedName>
</protein>
<reference evidence="1" key="1">
    <citation type="submission" date="2021-02" db="EMBL/GenBank/DDBJ databases">
        <authorList>
            <person name="Nowell W R."/>
        </authorList>
    </citation>
    <scope>NUCLEOTIDE SEQUENCE</scope>
</reference>
<dbReference type="AlphaFoldDB" id="A0A820KMA9"/>
<organism evidence="1 2">
    <name type="scientific">Adineta steineri</name>
    <dbReference type="NCBI Taxonomy" id="433720"/>
    <lineage>
        <taxon>Eukaryota</taxon>
        <taxon>Metazoa</taxon>
        <taxon>Spiralia</taxon>
        <taxon>Gnathifera</taxon>
        <taxon>Rotifera</taxon>
        <taxon>Eurotatoria</taxon>
        <taxon>Bdelloidea</taxon>
        <taxon>Adinetida</taxon>
        <taxon>Adinetidae</taxon>
        <taxon>Adineta</taxon>
    </lineage>
</organism>
<feature type="non-terminal residue" evidence="1">
    <location>
        <position position="1"/>
    </location>
</feature>